<proteinExistence type="predicted"/>
<name>A0A5C5YE41_9BACT</name>
<organism evidence="1 2">
    <name type="scientific">Allorhodopirellula solitaria</name>
    <dbReference type="NCBI Taxonomy" id="2527987"/>
    <lineage>
        <taxon>Bacteria</taxon>
        <taxon>Pseudomonadati</taxon>
        <taxon>Planctomycetota</taxon>
        <taxon>Planctomycetia</taxon>
        <taxon>Pirellulales</taxon>
        <taxon>Pirellulaceae</taxon>
        <taxon>Allorhodopirellula</taxon>
    </lineage>
</organism>
<keyword evidence="2" id="KW-1185">Reference proteome</keyword>
<dbReference type="Proteomes" id="UP000318053">
    <property type="component" value="Unassembled WGS sequence"/>
</dbReference>
<dbReference type="AlphaFoldDB" id="A0A5C5YE41"/>
<comment type="caution">
    <text evidence="1">The sequence shown here is derived from an EMBL/GenBank/DDBJ whole genome shotgun (WGS) entry which is preliminary data.</text>
</comment>
<protein>
    <recommendedName>
        <fullName evidence="3">Helix-turn-helix domain protein</fullName>
    </recommendedName>
</protein>
<sequence>MSSLFLQGIAPDELIDAIAAAVLDQIRPALSESSAPLLVDRDEMARLASISPPMVDKLRAAGTIPSVLAGRRRLYRPDAVIEALTAATRNEKGGAING</sequence>
<gene>
    <name evidence="1" type="ORF">CA85_17720</name>
</gene>
<evidence type="ECO:0000313" key="2">
    <source>
        <dbReference type="Proteomes" id="UP000318053"/>
    </source>
</evidence>
<dbReference type="EMBL" id="SJPK01000003">
    <property type="protein sequence ID" value="TWT73304.1"/>
    <property type="molecule type" value="Genomic_DNA"/>
</dbReference>
<evidence type="ECO:0008006" key="3">
    <source>
        <dbReference type="Google" id="ProtNLM"/>
    </source>
</evidence>
<evidence type="ECO:0000313" key="1">
    <source>
        <dbReference type="EMBL" id="TWT73304.1"/>
    </source>
</evidence>
<reference evidence="1 2" key="1">
    <citation type="submission" date="2019-02" db="EMBL/GenBank/DDBJ databases">
        <title>Deep-cultivation of Planctomycetes and their phenomic and genomic characterization uncovers novel biology.</title>
        <authorList>
            <person name="Wiegand S."/>
            <person name="Jogler M."/>
            <person name="Boedeker C."/>
            <person name="Pinto D."/>
            <person name="Vollmers J."/>
            <person name="Rivas-Marin E."/>
            <person name="Kohn T."/>
            <person name="Peeters S.H."/>
            <person name="Heuer A."/>
            <person name="Rast P."/>
            <person name="Oberbeckmann S."/>
            <person name="Bunk B."/>
            <person name="Jeske O."/>
            <person name="Meyerdierks A."/>
            <person name="Storesund J.E."/>
            <person name="Kallscheuer N."/>
            <person name="Luecker S."/>
            <person name="Lage O.M."/>
            <person name="Pohl T."/>
            <person name="Merkel B.J."/>
            <person name="Hornburger P."/>
            <person name="Mueller R.-W."/>
            <person name="Bruemmer F."/>
            <person name="Labrenz M."/>
            <person name="Spormann A.M."/>
            <person name="Op Den Camp H."/>
            <person name="Overmann J."/>
            <person name="Amann R."/>
            <person name="Jetten M.S.M."/>
            <person name="Mascher T."/>
            <person name="Medema M.H."/>
            <person name="Devos D.P."/>
            <person name="Kaster A.-K."/>
            <person name="Ovreas L."/>
            <person name="Rohde M."/>
            <person name="Galperin M.Y."/>
            <person name="Jogler C."/>
        </authorList>
    </citation>
    <scope>NUCLEOTIDE SEQUENCE [LARGE SCALE GENOMIC DNA]</scope>
    <source>
        <strain evidence="1 2">CA85</strain>
    </source>
</reference>
<dbReference type="RefSeq" id="WP_246112602.1">
    <property type="nucleotide sequence ID" value="NZ_SJPK01000003.1"/>
</dbReference>
<accession>A0A5C5YE41</accession>